<dbReference type="Proteomes" id="UP000218327">
    <property type="component" value="Unassembled WGS sequence"/>
</dbReference>
<comment type="caution">
    <text evidence="1">The sequence shown here is derived from an EMBL/GenBank/DDBJ whole genome shotgun (WGS) entry which is preliminary data.</text>
</comment>
<gene>
    <name evidence="1" type="ORF">COA96_14195</name>
</gene>
<sequence length="125" mass="13435">MILESLIPALLPVATDGIRGLFNKFTGGAGAKPANTGEVIALMEAETTRLEALAEIDSAASNVHAWVNDVRALQRPVAAGLIVVGYITSFVFVSDADIVNDLGSYAQMVTFYLFGDRTYMYMKKS</sequence>
<evidence type="ECO:0000313" key="2">
    <source>
        <dbReference type="Proteomes" id="UP000218327"/>
    </source>
</evidence>
<reference evidence="2" key="1">
    <citation type="submission" date="2017-08" db="EMBL/GenBank/DDBJ databases">
        <title>A dynamic microbial community with high functional redundancy inhabits the cold, oxic subseafloor aquifer.</title>
        <authorList>
            <person name="Tully B.J."/>
            <person name="Wheat C.G."/>
            <person name="Glazer B.T."/>
            <person name="Huber J.A."/>
        </authorList>
    </citation>
    <scope>NUCLEOTIDE SEQUENCE [LARGE SCALE GENOMIC DNA]</scope>
</reference>
<dbReference type="AlphaFoldDB" id="A0A2A5AUJ1"/>
<accession>A0A2A5AUJ1</accession>
<protein>
    <submittedName>
        <fullName evidence="1">Uncharacterized protein</fullName>
    </submittedName>
</protein>
<proteinExistence type="predicted"/>
<evidence type="ECO:0000313" key="1">
    <source>
        <dbReference type="EMBL" id="PCJ22536.1"/>
    </source>
</evidence>
<name>A0A2A5AUJ1_9GAMM</name>
<organism evidence="1 2">
    <name type="scientific">SAR86 cluster bacterium</name>
    <dbReference type="NCBI Taxonomy" id="2030880"/>
    <lineage>
        <taxon>Bacteria</taxon>
        <taxon>Pseudomonadati</taxon>
        <taxon>Pseudomonadota</taxon>
        <taxon>Gammaproteobacteria</taxon>
        <taxon>SAR86 cluster</taxon>
    </lineage>
</organism>
<dbReference type="EMBL" id="NVVJ01000058">
    <property type="protein sequence ID" value="PCJ22536.1"/>
    <property type="molecule type" value="Genomic_DNA"/>
</dbReference>